<dbReference type="EMBL" id="CP063304">
    <property type="protein sequence ID" value="QOV20712.1"/>
    <property type="molecule type" value="Genomic_DNA"/>
</dbReference>
<dbReference type="GO" id="GO:0016301">
    <property type="term" value="F:kinase activity"/>
    <property type="evidence" value="ECO:0007669"/>
    <property type="project" value="UniProtKB-KW"/>
</dbReference>
<keyword evidence="1" id="KW-0418">Kinase</keyword>
<organism evidence="1 2">
    <name type="scientific">Blautia liquoris</name>
    <dbReference type="NCBI Taxonomy" id="2779518"/>
    <lineage>
        <taxon>Bacteria</taxon>
        <taxon>Bacillati</taxon>
        <taxon>Bacillota</taxon>
        <taxon>Clostridia</taxon>
        <taxon>Lachnospirales</taxon>
        <taxon>Lachnospiraceae</taxon>
        <taxon>Blautia</taxon>
    </lineage>
</organism>
<dbReference type="AlphaFoldDB" id="A0A7M2RMX4"/>
<name>A0A7M2RMX4_9FIRM</name>
<keyword evidence="2" id="KW-1185">Reference proteome</keyword>
<keyword evidence="1" id="KW-0808">Transferase</keyword>
<dbReference type="Proteomes" id="UP000593601">
    <property type="component" value="Chromosome"/>
</dbReference>
<evidence type="ECO:0000313" key="1">
    <source>
        <dbReference type="EMBL" id="QOV20712.1"/>
    </source>
</evidence>
<dbReference type="KEGG" id="bliq:INP51_07265"/>
<reference evidence="1 2" key="1">
    <citation type="submission" date="2020-10" db="EMBL/GenBank/DDBJ databases">
        <title>Blautia liquoris sp.nov., isolated from the mud in a fermentation cellar used for the production of Chinese strong-flavoured liquor.</title>
        <authorList>
            <person name="Lu L."/>
        </authorList>
    </citation>
    <scope>NUCLEOTIDE SEQUENCE [LARGE SCALE GENOMIC DNA]</scope>
    <source>
        <strain evidence="1 2">LZLJ-3</strain>
    </source>
</reference>
<gene>
    <name evidence="1" type="ORF">INP51_07265</name>
</gene>
<proteinExistence type="predicted"/>
<accession>A0A7M2RMX4</accession>
<evidence type="ECO:0000313" key="2">
    <source>
        <dbReference type="Proteomes" id="UP000593601"/>
    </source>
</evidence>
<protein>
    <submittedName>
        <fullName evidence="1">Kinase</fullName>
    </submittedName>
</protein>
<sequence length="91" mass="10560">MMRQNIKGLSIMKRLSKIQKMLKGKNISYTYSEEDGCGSVDFLHRGLPYHIWEYADETTPCGVETNVFHAGRTEEIEGDYEDILINEIKSW</sequence>